<name>A0ABQ7VT49_SOLTU</name>
<dbReference type="InterPro" id="IPR029000">
    <property type="entry name" value="Cyclophilin-like_dom_sf"/>
</dbReference>
<evidence type="ECO:0000256" key="4">
    <source>
        <dbReference type="ARBA" id="ARBA00023235"/>
    </source>
</evidence>
<keyword evidence="5" id="KW-1133">Transmembrane helix</keyword>
<dbReference type="Pfam" id="PF03083">
    <property type="entry name" value="MtN3_slv"/>
    <property type="match status" value="2"/>
</dbReference>
<accession>A0ABQ7VT49</accession>
<feature type="domain" description="PPIase cyclophilin-type" evidence="6">
    <location>
        <begin position="438"/>
        <end position="615"/>
    </location>
</feature>
<feature type="transmembrane region" description="Helical" evidence="5">
    <location>
        <begin position="134"/>
        <end position="158"/>
    </location>
</feature>
<reference evidence="7 8" key="1">
    <citation type="journal article" date="2021" name="bioRxiv">
        <title>Chromosome-scale and haplotype-resolved genome assembly of a tetraploid potato cultivar.</title>
        <authorList>
            <person name="Sun H."/>
            <person name="Jiao W.-B."/>
            <person name="Krause K."/>
            <person name="Campoy J.A."/>
            <person name="Goel M."/>
            <person name="Folz-Donahue K."/>
            <person name="Kukat C."/>
            <person name="Huettel B."/>
            <person name="Schneeberger K."/>
        </authorList>
    </citation>
    <scope>NUCLEOTIDE SEQUENCE [LARGE SCALE GENOMIC DNA]</scope>
    <source>
        <strain evidence="7">SolTubOtavaFocal</strain>
        <tissue evidence="7">Leaves</tissue>
    </source>
</reference>
<keyword evidence="2" id="KW-0793">Thylakoid</keyword>
<dbReference type="SUPFAM" id="SSF101112">
    <property type="entry name" value="Oxygen-evolving enhancer protein 3"/>
    <property type="match status" value="1"/>
</dbReference>
<organism evidence="7 8">
    <name type="scientific">Solanum tuberosum</name>
    <name type="common">Potato</name>
    <dbReference type="NCBI Taxonomy" id="4113"/>
    <lineage>
        <taxon>Eukaryota</taxon>
        <taxon>Viridiplantae</taxon>
        <taxon>Streptophyta</taxon>
        <taxon>Embryophyta</taxon>
        <taxon>Tracheophyta</taxon>
        <taxon>Spermatophyta</taxon>
        <taxon>Magnoliopsida</taxon>
        <taxon>eudicotyledons</taxon>
        <taxon>Gunneridae</taxon>
        <taxon>Pentapetalae</taxon>
        <taxon>asterids</taxon>
        <taxon>lamiids</taxon>
        <taxon>Solanales</taxon>
        <taxon>Solanaceae</taxon>
        <taxon>Solanoideae</taxon>
        <taxon>Solaneae</taxon>
        <taxon>Solanum</taxon>
    </lineage>
</organism>
<dbReference type="PANTHER" id="PTHR43246">
    <property type="entry name" value="PEPTIDYL-PROLYL CIS-TRANS ISOMERASE CYP38, CHLOROPLASTIC"/>
    <property type="match status" value="1"/>
</dbReference>
<gene>
    <name evidence="7" type="ORF">KY290_015584</name>
</gene>
<keyword evidence="5" id="KW-0812">Transmembrane</keyword>
<dbReference type="InterPro" id="IPR002130">
    <property type="entry name" value="Cyclophilin-type_PPIase_dom"/>
</dbReference>
<dbReference type="Gene3D" id="1.20.120.290">
    <property type="entry name" value="Oxygen-evolving enhancer protein 3 (PsbQ), four-helix up-down bundle"/>
    <property type="match status" value="1"/>
</dbReference>
<feature type="transmembrane region" description="Helical" evidence="5">
    <location>
        <begin position="46"/>
        <end position="66"/>
    </location>
</feature>
<feature type="transmembrane region" description="Helical" evidence="5">
    <location>
        <begin position="12"/>
        <end position="34"/>
    </location>
</feature>
<dbReference type="Pfam" id="PF00160">
    <property type="entry name" value="Pro_isomerase"/>
    <property type="match status" value="1"/>
</dbReference>
<evidence type="ECO:0000256" key="1">
    <source>
        <dbReference type="ARBA" id="ARBA00013194"/>
    </source>
</evidence>
<proteinExistence type="predicted"/>
<keyword evidence="3" id="KW-0697">Rotamase</keyword>
<dbReference type="SUPFAM" id="SSF50891">
    <property type="entry name" value="Cyclophilin-like"/>
    <property type="match status" value="1"/>
</dbReference>
<dbReference type="InterPro" id="IPR023222">
    <property type="entry name" value="PsbQ-like_dom_sf"/>
</dbReference>
<dbReference type="Proteomes" id="UP000826656">
    <property type="component" value="Unassembled WGS sequence"/>
</dbReference>
<feature type="transmembrane region" description="Helical" evidence="5">
    <location>
        <begin position="170"/>
        <end position="187"/>
    </location>
</feature>
<feature type="transmembrane region" description="Helical" evidence="5">
    <location>
        <begin position="72"/>
        <end position="94"/>
    </location>
</feature>
<evidence type="ECO:0000259" key="6">
    <source>
        <dbReference type="PROSITE" id="PS50072"/>
    </source>
</evidence>
<protein>
    <recommendedName>
        <fullName evidence="1">peptidylprolyl isomerase</fullName>
        <ecNumber evidence="1">5.2.1.8</ecNumber>
    </recommendedName>
</protein>
<evidence type="ECO:0000313" key="7">
    <source>
        <dbReference type="EMBL" id="KAH0771603.1"/>
    </source>
</evidence>
<dbReference type="EMBL" id="JAIVGD010000011">
    <property type="protein sequence ID" value="KAH0771603.1"/>
    <property type="molecule type" value="Genomic_DNA"/>
</dbReference>
<feature type="transmembrane region" description="Helical" evidence="5">
    <location>
        <begin position="236"/>
        <end position="256"/>
    </location>
</feature>
<dbReference type="CDD" id="cd01924">
    <property type="entry name" value="cyclophilin_TLP40_like"/>
    <property type="match status" value="1"/>
</dbReference>
<evidence type="ECO:0000256" key="5">
    <source>
        <dbReference type="SAM" id="Phobius"/>
    </source>
</evidence>
<keyword evidence="8" id="KW-1185">Reference proteome</keyword>
<dbReference type="Gene3D" id="2.40.100.10">
    <property type="entry name" value="Cyclophilin-like"/>
    <property type="match status" value="1"/>
</dbReference>
<dbReference type="InterPro" id="IPR048563">
    <property type="entry name" value="CYP38_PsbQ-like"/>
</dbReference>
<feature type="transmembrane region" description="Helical" evidence="5">
    <location>
        <begin position="106"/>
        <end position="128"/>
    </location>
</feature>
<feature type="transmembrane region" description="Helical" evidence="5">
    <location>
        <begin position="193"/>
        <end position="215"/>
    </location>
</feature>
<comment type="caution">
    <text evidence="7">The sequence shown here is derived from an EMBL/GenBank/DDBJ whole genome shotgun (WGS) entry which is preliminary data.</text>
</comment>
<dbReference type="EC" id="5.2.1.8" evidence="1"/>
<keyword evidence="4" id="KW-0413">Isomerase</keyword>
<sequence length="615" mass="67550">MVMSADNIRFVVGIIGNVLSFVLFASPVPTFCRIIKNKSVEEFHPYPYLASTMNCMMWIFYGMPFVHPHSVLVVTINSIGLFMQLCYISIFFFYTGKRYRLQIVSILFGEIVGLAAAVAGTMLGLHTYASRTTVVGILATAFGICMYGSPLTIMYKVIKTKSAEFLPKTLSIACFLNGICWAGYALLKFDPYILTGNGVGALLALVQLALIVIYRNPPPKDEKPSKKDWFFSLKKCAAAVALSVSLITGLPGSQWLSPAHASTPALPDVSVLISGPPIKDPGALLRYALPIDNKAIREVQKPLEDITDSLKIAGVKALDSVERNTRQASRALKEGKTLIVSGVAKSKTDHAIELLNKLEAGLGELQQIVEDRNRDAVAPKQKELLNYVGGVEEDMVDGFPYEVPEEYQNMPLLKGRATVDMKVKLKDNPNLEECVFRIVLDGYNAPVTAGNFIDLVERHFYDGMDIQRADGFVVQTGDPEGPAEGFIDPSTEKTRTIPLEIIVVGEKAPFYGETLEDLGLYKAQTRLPFNAFGTMAMAREEFENNSASSQVFWLLKESELTPSNANILDGRYAVFGYVTENEDFLADLKVGDVIESIQVVSGLDNLVNPSYKIAG</sequence>
<evidence type="ECO:0000256" key="2">
    <source>
        <dbReference type="ARBA" id="ARBA00023078"/>
    </source>
</evidence>
<dbReference type="Gene3D" id="1.20.1280.290">
    <property type="match status" value="2"/>
</dbReference>
<keyword evidence="5" id="KW-0472">Membrane</keyword>
<evidence type="ECO:0000256" key="3">
    <source>
        <dbReference type="ARBA" id="ARBA00023110"/>
    </source>
</evidence>
<dbReference type="Pfam" id="PF21329">
    <property type="entry name" value="CYP38_PsbQ-like"/>
    <property type="match status" value="1"/>
</dbReference>
<dbReference type="InterPro" id="IPR044665">
    <property type="entry name" value="E_coli_cyclophilin_A-like"/>
</dbReference>
<dbReference type="InterPro" id="IPR004316">
    <property type="entry name" value="SWEET_rpt"/>
</dbReference>
<dbReference type="PROSITE" id="PS50072">
    <property type="entry name" value="CSA_PPIASE_2"/>
    <property type="match status" value="1"/>
</dbReference>
<evidence type="ECO:0000313" key="8">
    <source>
        <dbReference type="Proteomes" id="UP000826656"/>
    </source>
</evidence>